<dbReference type="InterPro" id="IPR050467">
    <property type="entry name" value="LRFN"/>
</dbReference>
<dbReference type="InterPro" id="IPR007110">
    <property type="entry name" value="Ig-like_dom"/>
</dbReference>
<protein>
    <recommendedName>
        <fullName evidence="2">Ig-like domain-containing protein</fullName>
    </recommendedName>
</protein>
<dbReference type="InterPro" id="IPR003599">
    <property type="entry name" value="Ig_sub"/>
</dbReference>
<sequence>MVSSRRVSLLAPKIKPPRSTEIATYVGKTVILDCHASGRPPAQISWILPDRTFVREPGTIHTLLSSMALLPNGTLQINSANFSSKGDYKCIASNAAGADTVTYHLHVAALIIWISPRKDVISVSSSRFQISSDGTLVLNKVTLADEGKYTCVARNSAGDDVKDMKIEVESQEPFINGLKGKSATKVLGISYQTALLHCRGGIHMSEDDSLVIHSPVLMNSGIYKCNAKNALGTDFKSTYLQVV</sequence>
<dbReference type="PROSITE" id="PS50835">
    <property type="entry name" value="IG_LIKE"/>
    <property type="match status" value="2"/>
</dbReference>
<reference evidence="3" key="3">
    <citation type="submission" date="2025-09" db="UniProtKB">
        <authorList>
            <consortium name="Ensembl"/>
        </authorList>
    </citation>
    <scope>IDENTIFICATION</scope>
</reference>
<dbReference type="Gene3D" id="2.60.40.10">
    <property type="entry name" value="Immunoglobulins"/>
    <property type="match status" value="3"/>
</dbReference>
<evidence type="ECO:0000313" key="4">
    <source>
        <dbReference type="Proteomes" id="UP000472267"/>
    </source>
</evidence>
<dbReference type="SMART" id="SM00408">
    <property type="entry name" value="IGc2"/>
    <property type="match status" value="2"/>
</dbReference>
<feature type="domain" description="Ig-like" evidence="2">
    <location>
        <begin position="12"/>
        <end position="102"/>
    </location>
</feature>
<dbReference type="Proteomes" id="UP000472267">
    <property type="component" value="Chromosome 2"/>
</dbReference>
<dbReference type="SMART" id="SM00409">
    <property type="entry name" value="IG"/>
    <property type="match status" value="3"/>
</dbReference>
<keyword evidence="1" id="KW-0732">Signal</keyword>
<dbReference type="InterPro" id="IPR003598">
    <property type="entry name" value="Ig_sub2"/>
</dbReference>
<accession>A0A672FH14</accession>
<dbReference type="InterPro" id="IPR013098">
    <property type="entry name" value="Ig_I-set"/>
</dbReference>
<dbReference type="Pfam" id="PF07679">
    <property type="entry name" value="I-set"/>
    <property type="match status" value="1"/>
</dbReference>
<proteinExistence type="predicted"/>
<evidence type="ECO:0000259" key="2">
    <source>
        <dbReference type="PROSITE" id="PS50835"/>
    </source>
</evidence>
<organism evidence="3 4">
    <name type="scientific">Salarias fasciatus</name>
    <name type="common">Jewelled blenny</name>
    <name type="synonym">Blennius fasciatus</name>
    <dbReference type="NCBI Taxonomy" id="181472"/>
    <lineage>
        <taxon>Eukaryota</taxon>
        <taxon>Metazoa</taxon>
        <taxon>Chordata</taxon>
        <taxon>Craniata</taxon>
        <taxon>Vertebrata</taxon>
        <taxon>Euteleostomi</taxon>
        <taxon>Actinopterygii</taxon>
        <taxon>Neopterygii</taxon>
        <taxon>Teleostei</taxon>
        <taxon>Neoteleostei</taxon>
        <taxon>Acanthomorphata</taxon>
        <taxon>Ovalentaria</taxon>
        <taxon>Blenniimorphae</taxon>
        <taxon>Blenniiformes</taxon>
        <taxon>Blennioidei</taxon>
        <taxon>Blenniidae</taxon>
        <taxon>Salariinae</taxon>
        <taxon>Salarias</taxon>
    </lineage>
</organism>
<evidence type="ECO:0000313" key="3">
    <source>
        <dbReference type="Ensembl" id="ENSSFAP00005005758.1"/>
    </source>
</evidence>
<reference evidence="3" key="1">
    <citation type="submission" date="2019-06" db="EMBL/GenBank/DDBJ databases">
        <authorList>
            <consortium name="Wellcome Sanger Institute Data Sharing"/>
        </authorList>
    </citation>
    <scope>NUCLEOTIDE SEQUENCE [LARGE SCALE GENOMIC DNA]</scope>
</reference>
<dbReference type="Ensembl" id="ENSSFAT00005006072.1">
    <property type="protein sequence ID" value="ENSSFAP00005005758.1"/>
    <property type="gene ID" value="ENSSFAG00005003570.1"/>
</dbReference>
<evidence type="ECO:0000256" key="1">
    <source>
        <dbReference type="ARBA" id="ARBA00022729"/>
    </source>
</evidence>
<dbReference type="PANTHER" id="PTHR45842:SF25">
    <property type="entry name" value="CARBOXYPEPTIDASE N SUBUNIT 2-LIKE"/>
    <property type="match status" value="1"/>
</dbReference>
<dbReference type="AlphaFoldDB" id="A0A672FH14"/>
<name>A0A672FH14_SALFA</name>
<feature type="domain" description="Ig-like" evidence="2">
    <location>
        <begin position="111"/>
        <end position="167"/>
    </location>
</feature>
<dbReference type="SUPFAM" id="SSF48726">
    <property type="entry name" value="Immunoglobulin"/>
    <property type="match status" value="3"/>
</dbReference>
<dbReference type="Pfam" id="PF13927">
    <property type="entry name" value="Ig_3"/>
    <property type="match status" value="1"/>
</dbReference>
<dbReference type="InterPro" id="IPR013783">
    <property type="entry name" value="Ig-like_fold"/>
</dbReference>
<dbReference type="InterPro" id="IPR036179">
    <property type="entry name" value="Ig-like_dom_sf"/>
</dbReference>
<dbReference type="PANTHER" id="PTHR45842">
    <property type="entry name" value="SYNAPTIC ADHESION-LIKE MOLECULE SALM"/>
    <property type="match status" value="1"/>
</dbReference>
<keyword evidence="4" id="KW-1185">Reference proteome</keyword>
<reference evidence="3" key="2">
    <citation type="submission" date="2025-08" db="UniProtKB">
        <authorList>
            <consortium name="Ensembl"/>
        </authorList>
    </citation>
    <scope>IDENTIFICATION</scope>
</reference>